<dbReference type="InterPro" id="IPR036388">
    <property type="entry name" value="WH-like_DNA-bd_sf"/>
</dbReference>
<evidence type="ECO:0000259" key="5">
    <source>
        <dbReference type="PROSITE" id="PS51755"/>
    </source>
</evidence>
<dbReference type="SUPFAM" id="SSF46894">
    <property type="entry name" value="C-terminal effector domain of the bipartite response regulators"/>
    <property type="match status" value="1"/>
</dbReference>
<keyword evidence="3" id="KW-0804">Transcription</keyword>
<keyword evidence="7" id="KW-1185">Reference proteome</keyword>
<dbReference type="EMBL" id="CP024955">
    <property type="protein sequence ID" value="ATY84889.1"/>
    <property type="molecule type" value="Genomic_DNA"/>
</dbReference>
<dbReference type="GO" id="GO:0006355">
    <property type="term" value="P:regulation of DNA-templated transcription"/>
    <property type="evidence" value="ECO:0007669"/>
    <property type="project" value="InterPro"/>
</dbReference>
<dbReference type="AlphaFoldDB" id="A0A2K8N6A1"/>
<protein>
    <recommendedName>
        <fullName evidence="5">OmpR/PhoB-type domain-containing protein</fullName>
    </recommendedName>
</protein>
<dbReference type="InterPro" id="IPR001867">
    <property type="entry name" value="OmpR/PhoB-type_DNA-bd"/>
</dbReference>
<keyword evidence="1" id="KW-0805">Transcription regulation</keyword>
<gene>
    <name evidence="6" type="ORF">CVV65_08105</name>
</gene>
<dbReference type="SMART" id="SM00862">
    <property type="entry name" value="Trans_reg_C"/>
    <property type="match status" value="1"/>
</dbReference>
<dbReference type="InterPro" id="IPR016032">
    <property type="entry name" value="Sig_transdc_resp-reg_C-effctor"/>
</dbReference>
<organism evidence="6 7">
    <name type="scientific">Kyrpidia spormannii</name>
    <dbReference type="NCBI Taxonomy" id="2055160"/>
    <lineage>
        <taxon>Bacteria</taxon>
        <taxon>Bacillati</taxon>
        <taxon>Bacillota</taxon>
        <taxon>Bacilli</taxon>
        <taxon>Bacillales</taxon>
        <taxon>Alicyclobacillaceae</taxon>
        <taxon>Kyrpidia</taxon>
    </lineage>
</organism>
<evidence type="ECO:0000313" key="7">
    <source>
        <dbReference type="Proteomes" id="UP000231932"/>
    </source>
</evidence>
<reference evidence="7" key="1">
    <citation type="submission" date="2017-11" db="EMBL/GenBank/DDBJ databases">
        <title>Complete Genome Sequence of Kyrpidia sp. Strain EA-1, a thermophilic, hydrogen-oxidizing Bacterium, isolated from the Azores.</title>
        <authorList>
            <person name="Reiner J.E."/>
            <person name="Lapp C.J."/>
            <person name="Bunk B."/>
            <person name="Gescher J."/>
        </authorList>
    </citation>
    <scope>NUCLEOTIDE SEQUENCE [LARGE SCALE GENOMIC DNA]</scope>
    <source>
        <strain evidence="7">EA-1</strain>
    </source>
</reference>
<dbReference type="CDD" id="cd00383">
    <property type="entry name" value="trans_reg_C"/>
    <property type="match status" value="1"/>
</dbReference>
<dbReference type="GO" id="GO:0000160">
    <property type="term" value="P:phosphorelay signal transduction system"/>
    <property type="evidence" value="ECO:0007669"/>
    <property type="project" value="InterPro"/>
</dbReference>
<dbReference type="Proteomes" id="UP000231932">
    <property type="component" value="Chromosome"/>
</dbReference>
<evidence type="ECO:0000256" key="4">
    <source>
        <dbReference type="PROSITE-ProRule" id="PRU01091"/>
    </source>
</evidence>
<keyword evidence="2 4" id="KW-0238">DNA-binding</keyword>
<evidence type="ECO:0000256" key="1">
    <source>
        <dbReference type="ARBA" id="ARBA00023015"/>
    </source>
</evidence>
<feature type="domain" description="OmpR/PhoB-type" evidence="5">
    <location>
        <begin position="141"/>
        <end position="240"/>
    </location>
</feature>
<dbReference type="Gene3D" id="1.10.10.10">
    <property type="entry name" value="Winged helix-like DNA-binding domain superfamily/Winged helix DNA-binding domain"/>
    <property type="match status" value="1"/>
</dbReference>
<dbReference type="KEGG" id="kyr:CVV65_08105"/>
<dbReference type="Pfam" id="PF00486">
    <property type="entry name" value="Trans_reg_C"/>
    <property type="match status" value="1"/>
</dbReference>
<dbReference type="GO" id="GO:0003677">
    <property type="term" value="F:DNA binding"/>
    <property type="evidence" value="ECO:0007669"/>
    <property type="project" value="UniProtKB-UniRule"/>
</dbReference>
<dbReference type="PROSITE" id="PS51755">
    <property type="entry name" value="OMPR_PHOB"/>
    <property type="match status" value="1"/>
</dbReference>
<evidence type="ECO:0000313" key="6">
    <source>
        <dbReference type="EMBL" id="ATY84889.1"/>
    </source>
</evidence>
<name>A0A2K8N6A1_9BACL</name>
<proteinExistence type="predicted"/>
<feature type="DNA-binding region" description="OmpR/PhoB-type" evidence="4">
    <location>
        <begin position="141"/>
        <end position="240"/>
    </location>
</feature>
<sequence length="253" mass="28286">MTVVNVGLLSARGLLTRIVTAVAEEDGHMVFNSRYWSVFEKSARNGLFDLLIFDCPGTCPFPDIRCLILTRSKKIPTVVIGPSRESRMGKHLNRQGSQVLPDPFYPQELLDMVRHVAENVKVVPPSCRPSPDTSHAMGVQGTLVELSPGLLLDKSFRCLWSGGLRIDLSPREYRLMECLLAREGQVVDYDTLLTEIWGADKGGYDGLYVVVRSLRKKLHVHPGRACTIENKYGHGYLFSRSVLERENCHSSGT</sequence>
<accession>A0A2K8N6A1</accession>
<evidence type="ECO:0000256" key="3">
    <source>
        <dbReference type="ARBA" id="ARBA00023163"/>
    </source>
</evidence>
<evidence type="ECO:0000256" key="2">
    <source>
        <dbReference type="ARBA" id="ARBA00023125"/>
    </source>
</evidence>